<evidence type="ECO:0000313" key="3">
    <source>
        <dbReference type="Proteomes" id="UP000054773"/>
    </source>
</evidence>
<evidence type="ECO:0008006" key="4">
    <source>
        <dbReference type="Google" id="ProtNLM"/>
    </source>
</evidence>
<dbReference type="Proteomes" id="UP000054773">
    <property type="component" value="Unassembled WGS sequence"/>
</dbReference>
<evidence type="ECO:0000256" key="1">
    <source>
        <dbReference type="ARBA" id="ARBA00023002"/>
    </source>
</evidence>
<dbReference type="STRING" id="448.Lery_1939"/>
<dbReference type="Gene3D" id="3.20.20.220">
    <property type="match status" value="1"/>
</dbReference>
<dbReference type="InterPro" id="IPR029041">
    <property type="entry name" value="FAD-linked_oxidoreductase-like"/>
</dbReference>
<dbReference type="EMBL" id="LNYA01000030">
    <property type="protein sequence ID" value="KTC96147.1"/>
    <property type="molecule type" value="Genomic_DNA"/>
</dbReference>
<dbReference type="GO" id="GO:0016491">
    <property type="term" value="F:oxidoreductase activity"/>
    <property type="evidence" value="ECO:0007669"/>
    <property type="project" value="UniProtKB-KW"/>
</dbReference>
<dbReference type="OrthoDB" id="4367389at2"/>
<dbReference type="SUPFAM" id="SSF51730">
    <property type="entry name" value="FAD-linked oxidoreductase"/>
    <property type="match status" value="1"/>
</dbReference>
<keyword evidence="3" id="KW-1185">Reference proteome</keyword>
<proteinExistence type="predicted"/>
<organism evidence="2 3">
    <name type="scientific">Legionella erythra</name>
    <dbReference type="NCBI Taxonomy" id="448"/>
    <lineage>
        <taxon>Bacteria</taxon>
        <taxon>Pseudomonadati</taxon>
        <taxon>Pseudomonadota</taxon>
        <taxon>Gammaproteobacteria</taxon>
        <taxon>Legionellales</taxon>
        <taxon>Legionellaceae</taxon>
        <taxon>Legionella</taxon>
    </lineage>
</organism>
<reference evidence="2 3" key="1">
    <citation type="submission" date="2015-11" db="EMBL/GenBank/DDBJ databases">
        <title>Genomic analysis of 38 Legionella species identifies large and diverse effector repertoires.</title>
        <authorList>
            <person name="Burstein D."/>
            <person name="Amaro F."/>
            <person name="Zusman T."/>
            <person name="Lifshitz Z."/>
            <person name="Cohen O."/>
            <person name="Gilbert J.A."/>
            <person name="Pupko T."/>
            <person name="Shuman H.A."/>
            <person name="Segal G."/>
        </authorList>
    </citation>
    <scope>NUCLEOTIDE SEQUENCE [LARGE SCALE GENOMIC DNA]</scope>
    <source>
        <strain evidence="2 3">SE-32A-C8</strain>
    </source>
</reference>
<evidence type="ECO:0000313" key="2">
    <source>
        <dbReference type="EMBL" id="KTC96147.1"/>
    </source>
</evidence>
<name>A0A0W0TKN9_LEGER</name>
<dbReference type="PATRIC" id="fig|448.7.peg.2033"/>
<protein>
    <recommendedName>
        <fullName evidence="4">Methylenetetrahydrofolate reductase (NAD(P)H)</fullName>
    </recommendedName>
</protein>
<dbReference type="RefSeq" id="WP_058527079.1">
    <property type="nucleotide sequence ID" value="NZ_CAAAHY010000007.1"/>
</dbReference>
<keyword evidence="1" id="KW-0560">Oxidoreductase</keyword>
<sequence>MKTLRDKIMDASMPVIFYELLPPPGEKAANTDAYIDCAIDLLTSTPVNIDGVNIPEIRDESKDEQRTDEFVPKMDPRHFAERLEQAYRNINVVLNHCTVYEDWEEQKAWLLKSSAHQNLGGVILVGGSSSKIQYVGPSVIEMLQYIRSHHARELFCGGITIQTRRAHDAIRDEPHRLLTKSLNGMEFFTSQIIYDPISIKFLLRDYAYACREEGIEPKRIFLSFAPVSSQKDLRFLRWLGVFIPKTVEDELFKAEIGIGWRSLKIATNNLLEILQFMNKEKIQVPLGLNIEHVSRHNFELSFEFVERLGEVYYNHVQGFPIKF</sequence>
<gene>
    <name evidence="2" type="ORF">Lery_1939</name>
</gene>
<comment type="caution">
    <text evidence="2">The sequence shown here is derived from an EMBL/GenBank/DDBJ whole genome shotgun (WGS) entry which is preliminary data.</text>
</comment>
<dbReference type="AlphaFoldDB" id="A0A0W0TKN9"/>
<accession>A0A0W0TKN9</accession>